<accession>A0A5C6FK42</accession>
<dbReference type="AlphaFoldDB" id="A0A5C6FK42"/>
<organism evidence="3 4">
    <name type="scientific">Crateriforma conspicua</name>
    <dbReference type="NCBI Taxonomy" id="2527996"/>
    <lineage>
        <taxon>Bacteria</taxon>
        <taxon>Pseudomonadati</taxon>
        <taxon>Planctomycetota</taxon>
        <taxon>Planctomycetia</taxon>
        <taxon>Planctomycetales</taxon>
        <taxon>Planctomycetaceae</taxon>
        <taxon>Crateriforma</taxon>
    </lineage>
</organism>
<feature type="domain" description="IrrE N-terminal-like" evidence="1">
    <location>
        <begin position="144"/>
        <end position="217"/>
    </location>
</feature>
<evidence type="ECO:0000313" key="3">
    <source>
        <dbReference type="EMBL" id="TWU62347.1"/>
    </source>
</evidence>
<dbReference type="GO" id="GO:0003697">
    <property type="term" value="F:single-stranded DNA binding"/>
    <property type="evidence" value="ECO:0007669"/>
    <property type="project" value="InterPro"/>
</dbReference>
<comment type="caution">
    <text evidence="3">The sequence shown here is derived from an EMBL/GenBank/DDBJ whole genome shotgun (WGS) entry which is preliminary data.</text>
</comment>
<sequence length="275" mass="30377">MKREQAIKQSEEALKELAESLKTGKSDVLLKYLDSVSQFHQYSFANCMLIVAQKPDATHVAGFQRWKKLGRFVKKGEKGIGIIAPMVGKRKETENSDAEKSIYGFRVVHVFDVSQTEGDDLPELDLSITGDPGDKLERMERFVEDHGIDLAYVDDGLGGALGVSKGGRIEVLAELEPADRFAVLAHELAHELLHHGERRAKTSKVVRELEAEAVAYVVCRSQGLECGNKSSDYIQLYNGDDKLLMNSLEHIQRTSAMILASLCDSQTATADKQAA</sequence>
<dbReference type="Proteomes" id="UP000316476">
    <property type="component" value="Unassembled WGS sequence"/>
</dbReference>
<proteinExistence type="predicted"/>
<evidence type="ECO:0000313" key="4">
    <source>
        <dbReference type="Proteomes" id="UP000316476"/>
    </source>
</evidence>
<protein>
    <recommendedName>
        <fullName evidence="5">N-terminal domain-containing protein</fullName>
    </recommendedName>
</protein>
<evidence type="ECO:0000259" key="2">
    <source>
        <dbReference type="Pfam" id="PF08401"/>
    </source>
</evidence>
<dbReference type="EMBL" id="SJPZ01000002">
    <property type="protein sequence ID" value="TWU62347.1"/>
    <property type="molecule type" value="Genomic_DNA"/>
</dbReference>
<evidence type="ECO:0000259" key="1">
    <source>
        <dbReference type="Pfam" id="PF06114"/>
    </source>
</evidence>
<dbReference type="OrthoDB" id="9803716at2"/>
<evidence type="ECO:0008006" key="5">
    <source>
        <dbReference type="Google" id="ProtNLM"/>
    </source>
</evidence>
<dbReference type="InterPro" id="IPR013610">
    <property type="entry name" value="ArdC_N"/>
</dbReference>
<feature type="domain" description="N-terminal" evidence="2">
    <location>
        <begin position="7"/>
        <end position="111"/>
    </location>
</feature>
<dbReference type="Pfam" id="PF06114">
    <property type="entry name" value="Peptidase_M78"/>
    <property type="match status" value="1"/>
</dbReference>
<dbReference type="RefSeq" id="WP_146415020.1">
    <property type="nucleotide sequence ID" value="NZ_SJPZ01000002.1"/>
</dbReference>
<dbReference type="InterPro" id="IPR010359">
    <property type="entry name" value="IrrE_HExxH"/>
</dbReference>
<dbReference type="Pfam" id="PF08401">
    <property type="entry name" value="ArdcN"/>
    <property type="match status" value="1"/>
</dbReference>
<name>A0A5C6FK42_9PLAN</name>
<reference evidence="3 4" key="1">
    <citation type="submission" date="2019-02" db="EMBL/GenBank/DDBJ databases">
        <title>Deep-cultivation of Planctomycetes and their phenomic and genomic characterization uncovers novel biology.</title>
        <authorList>
            <person name="Wiegand S."/>
            <person name="Jogler M."/>
            <person name="Boedeker C."/>
            <person name="Pinto D."/>
            <person name="Vollmers J."/>
            <person name="Rivas-Marin E."/>
            <person name="Kohn T."/>
            <person name="Peeters S.H."/>
            <person name="Heuer A."/>
            <person name="Rast P."/>
            <person name="Oberbeckmann S."/>
            <person name="Bunk B."/>
            <person name="Jeske O."/>
            <person name="Meyerdierks A."/>
            <person name="Storesund J.E."/>
            <person name="Kallscheuer N."/>
            <person name="Luecker S."/>
            <person name="Lage O.M."/>
            <person name="Pohl T."/>
            <person name="Merkel B.J."/>
            <person name="Hornburger P."/>
            <person name="Mueller R.-W."/>
            <person name="Bruemmer F."/>
            <person name="Labrenz M."/>
            <person name="Spormann A.M."/>
            <person name="Op Den Camp H."/>
            <person name="Overmann J."/>
            <person name="Amann R."/>
            <person name="Jetten M.S.M."/>
            <person name="Mascher T."/>
            <person name="Medema M.H."/>
            <person name="Devos D.P."/>
            <person name="Kaster A.-K."/>
            <person name="Ovreas L."/>
            <person name="Rohde M."/>
            <person name="Galperin M.Y."/>
            <person name="Jogler C."/>
        </authorList>
    </citation>
    <scope>NUCLEOTIDE SEQUENCE [LARGE SCALE GENOMIC DNA]</scope>
    <source>
        <strain evidence="3 4">V7</strain>
    </source>
</reference>
<gene>
    <name evidence="3" type="ORF">V7x_40760</name>
</gene>